<dbReference type="Pfam" id="PF14336">
    <property type="entry name" value="GLUCM-like_C"/>
    <property type="match status" value="1"/>
</dbReference>
<dbReference type="OrthoDB" id="86109at2157"/>
<dbReference type="PANTHER" id="PTHR32022">
    <property type="entry name" value="D-GLUTAMATE CYCLASE, MITOCHONDRIAL"/>
    <property type="match status" value="1"/>
</dbReference>
<dbReference type="RefSeq" id="WP_014557184.1">
    <property type="nucleotide sequence ID" value="NC_017461.1"/>
</dbReference>
<dbReference type="HOGENOM" id="CLU_062537_0_0_2"/>
<dbReference type="KEGG" id="ffo:FFONT_0039"/>
<accession>H9ZZ78</accession>
<dbReference type="InterPro" id="IPR025504">
    <property type="entry name" value="GLUCM_C"/>
</dbReference>
<evidence type="ECO:0000313" key="3">
    <source>
        <dbReference type="Proteomes" id="UP000007391"/>
    </source>
</evidence>
<dbReference type="STRING" id="1163730.FFONT_0039"/>
<dbReference type="GeneID" id="12449100"/>
<reference evidence="3" key="1">
    <citation type="submission" date="2012-03" db="EMBL/GenBank/DDBJ databases">
        <title>Fervidicoccus fontis complete genome analysis confirms its distinct phylogenetic position and predicts its environmental function.</title>
        <authorList>
            <person name="Lebedinsky A.V."/>
            <person name="Mardanov A.V."/>
            <person name="Gumerov V.M."/>
            <person name="Beletsky A.V."/>
            <person name="Kublanov I.V."/>
            <person name="Perevalova A.A."/>
            <person name="Bonch-Osmolovskaya E.A."/>
            <person name="Ravin N.V."/>
            <person name="Skryabin K.G."/>
        </authorList>
    </citation>
    <scope>NUCLEOTIDE SEQUENCE [LARGE SCALE GENOMIC DNA]</scope>
    <source>
        <strain evidence="3">DSM 19380 / VKM B-2539 / Kam940</strain>
    </source>
</reference>
<dbReference type="EMBL" id="CP003423">
    <property type="protein sequence ID" value="AFH42035.1"/>
    <property type="molecule type" value="Genomic_DNA"/>
</dbReference>
<dbReference type="AlphaFoldDB" id="H9ZZ78"/>
<dbReference type="Proteomes" id="UP000007391">
    <property type="component" value="Chromosome"/>
</dbReference>
<protein>
    <recommendedName>
        <fullName evidence="1">D-glutamate cyclase-like C-terminal domain-containing protein</fullName>
    </recommendedName>
</protein>
<dbReference type="Gene3D" id="3.90.1640.20">
    <property type="entry name" value="TON_0340"/>
    <property type="match status" value="1"/>
</dbReference>
<name>H9ZZ78_FERFK</name>
<reference evidence="2 3" key="2">
    <citation type="journal article" date="2014" name="Extremophiles">
        <title>Analysis of the complete genome of Fervidococcus fontis confirms the distinct phylogenetic position of the order Fervidicoccales and suggests its environmental function.</title>
        <authorList>
            <person name="Lebedinsky A.V."/>
            <person name="Mardanov A.V."/>
            <person name="Kublanov I.V."/>
            <person name="Gumerov V.M."/>
            <person name="Beletsky A.V."/>
            <person name="Perevalova A.A."/>
            <person name="Bidzhieva S.Kh."/>
            <person name="Bonch-Osmolovskaya E.A."/>
            <person name="Skryabin K.G."/>
            <person name="Ravin N.V."/>
        </authorList>
    </citation>
    <scope>NUCLEOTIDE SEQUENCE [LARGE SCALE GENOMIC DNA]</scope>
    <source>
        <strain evidence="3">DSM 19380 / VKM B-2539 / Kam940</strain>
    </source>
</reference>
<evidence type="ECO:0000259" key="1">
    <source>
        <dbReference type="Pfam" id="PF14336"/>
    </source>
</evidence>
<sequence length="329" mass="35421">MHQYEELGIKLDQLINSDSNGRGVAKKLYPYAFEKAGEPLVYKAARELVENSDKGSPVLIMTGFRTPPLYVQETDGPLGAASISRAFSICLNAKPIILTEQDERSLRIVRAAVEGAGLKISPLEDLLRGDQDLSASVVGFTHSEEYAEEDAKRLIDEVNPRAVIAVKKAGRNFKGVYHSMSGLNVSKYHAKVEYIVDEARKKGILTIGTGDGGNEVGMGAIEDAVRKHVPYGDVCRCPCRGGIASSSKVDVLITSSISNWGGYALSGMISKILEKPNGIHDPEAEELMFSLVAKEGAVDGIKGKAGKSADGLGVEAHKSVLMLIREMLF</sequence>
<keyword evidence="3" id="KW-1185">Reference proteome</keyword>
<organism evidence="2 3">
    <name type="scientific">Fervidicoccus fontis (strain DSM 19380 / JCM 18336 / VKM B-2539 / Kam940)</name>
    <dbReference type="NCBI Taxonomy" id="1163730"/>
    <lineage>
        <taxon>Archaea</taxon>
        <taxon>Thermoproteota</taxon>
        <taxon>Thermoprotei</taxon>
        <taxon>Fervidicoccales</taxon>
        <taxon>Fervidicoccaceae</taxon>
        <taxon>Fervidicoccus</taxon>
    </lineage>
</organism>
<feature type="domain" description="D-glutamate cyclase-like C-terminal" evidence="1">
    <location>
        <begin position="11"/>
        <end position="324"/>
    </location>
</feature>
<evidence type="ECO:0000313" key="2">
    <source>
        <dbReference type="EMBL" id="AFH42035.1"/>
    </source>
</evidence>
<dbReference type="InParanoid" id="H9ZZ78"/>
<dbReference type="PANTHER" id="PTHR32022:SF10">
    <property type="entry name" value="D-GLUTAMATE CYCLASE, MITOCHONDRIAL"/>
    <property type="match status" value="1"/>
</dbReference>
<proteinExistence type="predicted"/>
<dbReference type="eggNOG" id="arCOG05870">
    <property type="taxonomic scope" value="Archaea"/>
</dbReference>
<gene>
    <name evidence="2" type="ordered locus">FFONT_0039</name>
</gene>